<dbReference type="AlphaFoldDB" id="A0ABD4TLC6"/>
<dbReference type="Gene3D" id="3.40.50.880">
    <property type="match status" value="1"/>
</dbReference>
<dbReference type="Pfam" id="PF01965">
    <property type="entry name" value="DJ-1_PfpI"/>
    <property type="match status" value="1"/>
</dbReference>
<organism evidence="2 3">
    <name type="scientific">Methanocalculus taiwanensis</name>
    <dbReference type="NCBI Taxonomy" id="106207"/>
    <lineage>
        <taxon>Archaea</taxon>
        <taxon>Methanobacteriati</taxon>
        <taxon>Methanobacteriota</taxon>
        <taxon>Stenosarchaea group</taxon>
        <taxon>Methanomicrobia</taxon>
        <taxon>Methanomicrobiales</taxon>
        <taxon>Methanocalculaceae</taxon>
        <taxon>Methanocalculus</taxon>
    </lineage>
</organism>
<dbReference type="InterPro" id="IPR002818">
    <property type="entry name" value="DJ-1/PfpI"/>
</dbReference>
<evidence type="ECO:0000313" key="3">
    <source>
        <dbReference type="Proteomes" id="UP001524383"/>
    </source>
</evidence>
<protein>
    <submittedName>
        <fullName evidence="2">Glutamine amidotransferase</fullName>
    </submittedName>
</protein>
<evidence type="ECO:0000313" key="2">
    <source>
        <dbReference type="EMBL" id="MCQ1538357.1"/>
    </source>
</evidence>
<dbReference type="RefSeq" id="WP_255332299.1">
    <property type="nucleotide sequence ID" value="NZ_VOTZ01000008.1"/>
</dbReference>
<reference evidence="2 3" key="1">
    <citation type="submission" date="2019-08" db="EMBL/GenBank/DDBJ databases">
        <authorList>
            <person name="Chen S.-C."/>
            <person name="Lai M.-C."/>
            <person name="You Y.-T."/>
        </authorList>
    </citation>
    <scope>NUCLEOTIDE SEQUENCE [LARGE SCALE GENOMIC DNA]</scope>
    <source>
        <strain evidence="2 3">P2F9704a</strain>
    </source>
</reference>
<accession>A0ABD4TLC6</accession>
<name>A0ABD4TLC6_9EURY</name>
<keyword evidence="2" id="KW-0315">Glutamine amidotransferase</keyword>
<evidence type="ECO:0000259" key="1">
    <source>
        <dbReference type="Pfam" id="PF01965"/>
    </source>
</evidence>
<dbReference type="Proteomes" id="UP001524383">
    <property type="component" value="Unassembled WGS sequence"/>
</dbReference>
<gene>
    <name evidence="2" type="ORF">FTO68_05050</name>
</gene>
<sequence>MPSIYLYITDTLADWECGHVLAELHSGRFLKDPSCRHDLVLCGRTMDPQTTMGGVLMVPKVLFTDIHPKTGDLVLLPGADTWLDPAQGPVIEKIRMLLDEGVVVAAICGATMALANAGLLDKRPHTSNDLAALKMFCPGYHGEEYYSDDPAATDGNLITAGSFAPVEFATHIFRRLDVMSPETLAAWHGLFTTRKPIFFYALMESLPKRA</sequence>
<dbReference type="EMBL" id="VOTZ01000008">
    <property type="protein sequence ID" value="MCQ1538357.1"/>
    <property type="molecule type" value="Genomic_DNA"/>
</dbReference>
<dbReference type="SUPFAM" id="SSF52317">
    <property type="entry name" value="Class I glutamine amidotransferase-like"/>
    <property type="match status" value="1"/>
</dbReference>
<feature type="domain" description="DJ-1/PfpI" evidence="1">
    <location>
        <begin position="3"/>
        <end position="172"/>
    </location>
</feature>
<dbReference type="InterPro" id="IPR029062">
    <property type="entry name" value="Class_I_gatase-like"/>
</dbReference>
<proteinExistence type="predicted"/>
<keyword evidence="3" id="KW-1185">Reference proteome</keyword>
<comment type="caution">
    <text evidence="2">The sequence shown here is derived from an EMBL/GenBank/DDBJ whole genome shotgun (WGS) entry which is preliminary data.</text>
</comment>